<protein>
    <submittedName>
        <fullName evidence="2">Uncharacterized protein</fullName>
    </submittedName>
</protein>
<feature type="compositionally biased region" description="Basic and acidic residues" evidence="1">
    <location>
        <begin position="154"/>
        <end position="210"/>
    </location>
</feature>
<comment type="caution">
    <text evidence="2">The sequence shown here is derived from an EMBL/GenBank/DDBJ whole genome shotgun (WGS) entry which is preliminary data.</text>
</comment>
<feature type="region of interest" description="Disordered" evidence="1">
    <location>
        <begin position="1"/>
        <end position="33"/>
    </location>
</feature>
<accession>A0A5J4WIA3</accession>
<evidence type="ECO:0000256" key="1">
    <source>
        <dbReference type="SAM" id="MobiDB-lite"/>
    </source>
</evidence>
<organism evidence="2 3">
    <name type="scientific">Streblomastix strix</name>
    <dbReference type="NCBI Taxonomy" id="222440"/>
    <lineage>
        <taxon>Eukaryota</taxon>
        <taxon>Metamonada</taxon>
        <taxon>Preaxostyla</taxon>
        <taxon>Oxymonadida</taxon>
        <taxon>Streblomastigidae</taxon>
        <taxon>Streblomastix</taxon>
    </lineage>
</organism>
<sequence>MQSSAVQAQQKQRQAQLDIQQAEEKKEKAEEDVKHIEMQLKQKEKEVNDLEQLCMTMERAYSSAMQQINKAVKTEKLIEKQTRRKEEIEKERKRRERIGDMTLIENADDIFKELDEYLDDEQKLFGLEMDGIVLNQQTEKDIKESEQKIQNMRKNQEKDERNRERDVDALMKQKKIQEEEKRGIWPPRRDEQSKIVDRDKQRRKFIKNDQDSMNSSISFNASSISSSESALSKGLDKSDNSLDNSQRSSQSSQSQQQQIKQQNPYQQYPYTSQIHNQPFFDFRKKK</sequence>
<dbReference type="EMBL" id="SNRW01001949">
    <property type="protein sequence ID" value="KAA6394413.1"/>
    <property type="molecule type" value="Genomic_DNA"/>
</dbReference>
<feature type="compositionally biased region" description="Low complexity" evidence="1">
    <location>
        <begin position="245"/>
        <end position="273"/>
    </location>
</feature>
<feature type="compositionally biased region" description="Basic and acidic residues" evidence="1">
    <location>
        <begin position="138"/>
        <end position="147"/>
    </location>
</feature>
<evidence type="ECO:0000313" key="3">
    <source>
        <dbReference type="Proteomes" id="UP000324800"/>
    </source>
</evidence>
<feature type="compositionally biased region" description="Basic and acidic residues" evidence="1">
    <location>
        <begin position="22"/>
        <end position="33"/>
    </location>
</feature>
<feature type="compositionally biased region" description="Low complexity" evidence="1">
    <location>
        <begin position="1"/>
        <end position="20"/>
    </location>
</feature>
<dbReference type="Proteomes" id="UP000324800">
    <property type="component" value="Unassembled WGS sequence"/>
</dbReference>
<reference evidence="2 3" key="1">
    <citation type="submission" date="2019-03" db="EMBL/GenBank/DDBJ databases">
        <title>Single cell metagenomics reveals metabolic interactions within the superorganism composed of flagellate Streblomastix strix and complex community of Bacteroidetes bacteria on its surface.</title>
        <authorList>
            <person name="Treitli S.C."/>
            <person name="Kolisko M."/>
            <person name="Husnik F."/>
            <person name="Keeling P."/>
            <person name="Hampl V."/>
        </authorList>
    </citation>
    <scope>NUCLEOTIDE SEQUENCE [LARGE SCALE GENOMIC DNA]</scope>
    <source>
        <strain evidence="2">ST1C</strain>
    </source>
</reference>
<proteinExistence type="predicted"/>
<feature type="compositionally biased region" description="Low complexity" evidence="1">
    <location>
        <begin position="212"/>
        <end position="232"/>
    </location>
</feature>
<gene>
    <name evidence="2" type="ORF">EZS28_010061</name>
</gene>
<dbReference type="AlphaFoldDB" id="A0A5J4WIA3"/>
<name>A0A5J4WIA3_9EUKA</name>
<feature type="region of interest" description="Disordered" evidence="1">
    <location>
        <begin position="136"/>
        <end position="286"/>
    </location>
</feature>
<evidence type="ECO:0000313" key="2">
    <source>
        <dbReference type="EMBL" id="KAA6394413.1"/>
    </source>
</evidence>